<evidence type="ECO:0000259" key="1">
    <source>
        <dbReference type="Pfam" id="PF21882"/>
    </source>
</evidence>
<dbReference type="RefSeq" id="WP_188798831.1">
    <property type="nucleotide sequence ID" value="NZ_BMIZ01000001.1"/>
</dbReference>
<name>A0ABX7GZA0_9GAMM</name>
<feature type="domain" description="Putative tail fiber protein gp53-like C-terminal" evidence="1">
    <location>
        <begin position="121"/>
        <end position="203"/>
    </location>
</feature>
<dbReference type="Gene3D" id="2.60.40.3940">
    <property type="match status" value="1"/>
</dbReference>
<evidence type="ECO:0000313" key="2">
    <source>
        <dbReference type="EMBL" id="QRN55263.1"/>
    </source>
</evidence>
<keyword evidence="3" id="KW-1185">Reference proteome</keyword>
<dbReference type="InterPro" id="IPR054075">
    <property type="entry name" value="Gp53-like_C"/>
</dbReference>
<reference evidence="2 3" key="1">
    <citation type="submission" date="2020-10" db="EMBL/GenBank/DDBJ databases">
        <title>Phylogeny of dyella-like bacteria.</title>
        <authorList>
            <person name="Fu J."/>
        </authorList>
    </citation>
    <scope>NUCLEOTIDE SEQUENCE [LARGE SCALE GENOMIC DNA]</scope>
    <source>
        <strain evidence="2 3">DHOB09</strain>
    </source>
</reference>
<dbReference type="EMBL" id="CP064030">
    <property type="protein sequence ID" value="QRN55263.1"/>
    <property type="molecule type" value="Genomic_DNA"/>
</dbReference>
<accession>A0ABX7GZA0</accession>
<dbReference type="Proteomes" id="UP000663181">
    <property type="component" value="Chromosome"/>
</dbReference>
<evidence type="ECO:0000313" key="3">
    <source>
        <dbReference type="Proteomes" id="UP000663181"/>
    </source>
</evidence>
<proteinExistence type="predicted"/>
<protein>
    <recommendedName>
        <fullName evidence="1">Putative tail fiber protein gp53-like C-terminal domain-containing protein</fullName>
    </recommendedName>
</protein>
<sequence length="203" mass="21234">MSFNFIFSDNVNTALASPFSNTSTQFTLASTLNVPSSIPSGSYWVVSLTDQATQQNKEIIYVGTINGATCSNLLRAQEGTSALSWNTGDFAFNGPTSGQMANMVQGSYTDVFGQNGYRISPDGFIKQWGKAGSASNGLSTVTFPIPFPNGCLIAKATPVGGTIYNGDTAQIITINGNTGMTVGASNPVSGGGLVNFFWEAEGY</sequence>
<dbReference type="Pfam" id="PF21882">
    <property type="entry name" value="Gp53-like_C"/>
    <property type="match status" value="1"/>
</dbReference>
<gene>
    <name evidence="2" type="ORF">ISN74_08025</name>
</gene>
<organism evidence="2 3">
    <name type="scientific">Dyella caseinilytica</name>
    <dbReference type="NCBI Taxonomy" id="1849581"/>
    <lineage>
        <taxon>Bacteria</taxon>
        <taxon>Pseudomonadati</taxon>
        <taxon>Pseudomonadota</taxon>
        <taxon>Gammaproteobacteria</taxon>
        <taxon>Lysobacterales</taxon>
        <taxon>Rhodanobacteraceae</taxon>
        <taxon>Dyella</taxon>
    </lineage>
</organism>